<organism evidence="1 2">
    <name type="scientific">Streptomyces olivochromogenes</name>
    <dbReference type="NCBI Taxonomy" id="1963"/>
    <lineage>
        <taxon>Bacteria</taxon>
        <taxon>Bacillati</taxon>
        <taxon>Actinomycetota</taxon>
        <taxon>Actinomycetes</taxon>
        <taxon>Kitasatosporales</taxon>
        <taxon>Streptomycetaceae</taxon>
        <taxon>Streptomyces</taxon>
    </lineage>
</organism>
<keyword evidence="2" id="KW-1185">Reference proteome</keyword>
<dbReference type="EMBL" id="BDQI01000034">
    <property type="protein sequence ID" value="GAX57307.1"/>
    <property type="molecule type" value="Genomic_DNA"/>
</dbReference>
<dbReference type="STRING" id="1963.AQJ27_44940"/>
<reference evidence="2" key="1">
    <citation type="submission" date="2017-05" db="EMBL/GenBank/DDBJ databases">
        <title>Streptomyces olivochromogenes NBRC 3561 whole genome shotgun sequence.</title>
        <authorList>
            <person name="Dohra H."/>
            <person name="Kodani S."/>
        </authorList>
    </citation>
    <scope>NUCLEOTIDE SEQUENCE [LARGE SCALE GENOMIC DNA]</scope>
    <source>
        <strain evidence="2">NBRC 3561</strain>
    </source>
</reference>
<gene>
    <name evidence="1" type="ORF">SO3561_08877</name>
</gene>
<dbReference type="AlphaFoldDB" id="A0A250VSX1"/>
<comment type="caution">
    <text evidence="1">The sequence shown here is derived from an EMBL/GenBank/DDBJ whole genome shotgun (WGS) entry which is preliminary data.</text>
</comment>
<accession>A0A250VSX1</accession>
<proteinExistence type="predicted"/>
<evidence type="ECO:0000313" key="2">
    <source>
        <dbReference type="Proteomes" id="UP000217446"/>
    </source>
</evidence>
<protein>
    <submittedName>
        <fullName evidence="1">Uncharacterized protein</fullName>
    </submittedName>
</protein>
<sequence>MNEQPEDEPEPVTIEITIDASRAVDALQKAQASFMFAFHPDLREGTVRPDGIRLVHGRPMQCKDIPDEAFLDAVRRTPGTSSMNWRMRWNVHAVLEAQLGPIPENLLLAKARKLIASGKMGGCPCGCRGDWHLPDECDAMNCCHPE</sequence>
<dbReference type="Proteomes" id="UP000217446">
    <property type="component" value="Unassembled WGS sequence"/>
</dbReference>
<evidence type="ECO:0000313" key="1">
    <source>
        <dbReference type="EMBL" id="GAX57307.1"/>
    </source>
</evidence>
<dbReference type="RefSeq" id="WP_067382963.1">
    <property type="nucleotide sequence ID" value="NZ_BDQI01000034.1"/>
</dbReference>
<name>A0A250VSX1_STROL</name>